<dbReference type="InterPro" id="IPR033138">
    <property type="entry name" value="Cu_oxidase_CS"/>
</dbReference>
<comment type="similarity">
    <text evidence="1">Belongs to the multicopper oxidase family.</text>
</comment>
<evidence type="ECO:0000313" key="4">
    <source>
        <dbReference type="EMBL" id="KAH0965891.1"/>
    </source>
</evidence>
<feature type="domain" description="Plastocyanin-like" evidence="3">
    <location>
        <begin position="2"/>
        <end position="36"/>
    </location>
</feature>
<organism evidence="4 5">
    <name type="scientific">Hirsutella rhossiliensis</name>
    <dbReference type="NCBI Taxonomy" id="111463"/>
    <lineage>
        <taxon>Eukaryota</taxon>
        <taxon>Fungi</taxon>
        <taxon>Dikarya</taxon>
        <taxon>Ascomycota</taxon>
        <taxon>Pezizomycotina</taxon>
        <taxon>Sordariomycetes</taxon>
        <taxon>Hypocreomycetidae</taxon>
        <taxon>Hypocreales</taxon>
        <taxon>Ophiocordycipitaceae</taxon>
        <taxon>Hirsutella</taxon>
    </lineage>
</organism>
<sequence length="104" mass="11875">MQYNFKVRQSGTYWYHSHNMGQYPDGLRGPIVVQTPDTPFDFDEEFTLTLGDHYHEQMPSLLNKYESLRNGAHGGLEPLPNSLLIGFAQTTQIALYVCGFFIAM</sequence>
<gene>
    <name evidence="4" type="ORF">HRG_03907</name>
</gene>
<comment type="caution">
    <text evidence="4">The sequence shown here is derived from an EMBL/GenBank/DDBJ whole genome shotgun (WGS) entry which is preliminary data.</text>
</comment>
<dbReference type="AlphaFoldDB" id="A0A9P8N4P3"/>
<dbReference type="PROSITE" id="PS00079">
    <property type="entry name" value="MULTICOPPER_OXIDASE1"/>
    <property type="match status" value="1"/>
</dbReference>
<keyword evidence="5" id="KW-1185">Reference proteome</keyword>
<name>A0A9P8N4P3_9HYPO</name>
<dbReference type="GO" id="GO:0005507">
    <property type="term" value="F:copper ion binding"/>
    <property type="evidence" value="ECO:0007669"/>
    <property type="project" value="InterPro"/>
</dbReference>
<dbReference type="InterPro" id="IPR008972">
    <property type="entry name" value="Cupredoxin"/>
</dbReference>
<dbReference type="Gene3D" id="2.60.40.420">
    <property type="entry name" value="Cupredoxins - blue copper proteins"/>
    <property type="match status" value="2"/>
</dbReference>
<dbReference type="Proteomes" id="UP000824596">
    <property type="component" value="Unassembled WGS sequence"/>
</dbReference>
<proteinExistence type="inferred from homology"/>
<dbReference type="GeneID" id="68353036"/>
<dbReference type="InterPro" id="IPR011707">
    <property type="entry name" value="Cu-oxidase-like_N"/>
</dbReference>
<accession>A0A9P8N4P3</accession>
<dbReference type="Pfam" id="PF07732">
    <property type="entry name" value="Cu-oxidase_3"/>
    <property type="match status" value="1"/>
</dbReference>
<evidence type="ECO:0000313" key="5">
    <source>
        <dbReference type="Proteomes" id="UP000824596"/>
    </source>
</evidence>
<keyword evidence="2" id="KW-0479">Metal-binding</keyword>
<dbReference type="OrthoDB" id="2121828at2759"/>
<dbReference type="EMBL" id="JAIZPD010000003">
    <property type="protein sequence ID" value="KAH0965891.1"/>
    <property type="molecule type" value="Genomic_DNA"/>
</dbReference>
<reference evidence="4" key="1">
    <citation type="submission" date="2021-09" db="EMBL/GenBank/DDBJ databases">
        <title>A high-quality genome of the endoparasitic fungus Hirsutella rhossiliensis with a comparison of Hirsutella genomes reveals transposable elements contributing to genome size variation.</title>
        <authorList>
            <person name="Lin R."/>
            <person name="Jiao Y."/>
            <person name="Sun X."/>
            <person name="Ling J."/>
            <person name="Xie B."/>
            <person name="Cheng X."/>
        </authorList>
    </citation>
    <scope>NUCLEOTIDE SEQUENCE</scope>
    <source>
        <strain evidence="4">HR02</strain>
    </source>
</reference>
<evidence type="ECO:0000259" key="3">
    <source>
        <dbReference type="Pfam" id="PF07732"/>
    </source>
</evidence>
<dbReference type="RefSeq" id="XP_044723404.1">
    <property type="nucleotide sequence ID" value="XM_044862378.1"/>
</dbReference>
<evidence type="ECO:0000256" key="2">
    <source>
        <dbReference type="ARBA" id="ARBA00022723"/>
    </source>
</evidence>
<dbReference type="SUPFAM" id="SSF49503">
    <property type="entry name" value="Cupredoxins"/>
    <property type="match status" value="1"/>
</dbReference>
<evidence type="ECO:0000256" key="1">
    <source>
        <dbReference type="ARBA" id="ARBA00010609"/>
    </source>
</evidence>
<protein>
    <submittedName>
        <fullName evidence="4">Multicopper oxidase domain-containing protein</fullName>
    </submittedName>
</protein>